<reference evidence="1" key="1">
    <citation type="journal article" date="2022" name="bioRxiv">
        <title>Sequencing and chromosome-scale assembly of the giantPleurodeles waltlgenome.</title>
        <authorList>
            <person name="Brown T."/>
            <person name="Elewa A."/>
            <person name="Iarovenko S."/>
            <person name="Subramanian E."/>
            <person name="Araus A.J."/>
            <person name="Petzold A."/>
            <person name="Susuki M."/>
            <person name="Suzuki K.-i.T."/>
            <person name="Hayashi T."/>
            <person name="Toyoda A."/>
            <person name="Oliveira C."/>
            <person name="Osipova E."/>
            <person name="Leigh N.D."/>
            <person name="Simon A."/>
            <person name="Yun M.H."/>
        </authorList>
    </citation>
    <scope>NUCLEOTIDE SEQUENCE</scope>
    <source>
        <strain evidence="1">20211129_DDA</strain>
        <tissue evidence="1">Liver</tissue>
    </source>
</reference>
<accession>A0AAV7V1C9</accession>
<comment type="caution">
    <text evidence="1">The sequence shown here is derived from an EMBL/GenBank/DDBJ whole genome shotgun (WGS) entry which is preliminary data.</text>
</comment>
<name>A0AAV7V1C9_PLEWA</name>
<dbReference type="AlphaFoldDB" id="A0AAV7V1C9"/>
<organism evidence="1 2">
    <name type="scientific">Pleurodeles waltl</name>
    <name type="common">Iberian ribbed newt</name>
    <dbReference type="NCBI Taxonomy" id="8319"/>
    <lineage>
        <taxon>Eukaryota</taxon>
        <taxon>Metazoa</taxon>
        <taxon>Chordata</taxon>
        <taxon>Craniata</taxon>
        <taxon>Vertebrata</taxon>
        <taxon>Euteleostomi</taxon>
        <taxon>Amphibia</taxon>
        <taxon>Batrachia</taxon>
        <taxon>Caudata</taxon>
        <taxon>Salamandroidea</taxon>
        <taxon>Salamandridae</taxon>
        <taxon>Pleurodelinae</taxon>
        <taxon>Pleurodeles</taxon>
    </lineage>
</organism>
<gene>
    <name evidence="1" type="ORF">NDU88_003670</name>
</gene>
<protein>
    <submittedName>
        <fullName evidence="1">Uncharacterized protein</fullName>
    </submittedName>
</protein>
<evidence type="ECO:0000313" key="1">
    <source>
        <dbReference type="EMBL" id="KAJ1194381.1"/>
    </source>
</evidence>
<dbReference type="Proteomes" id="UP001066276">
    <property type="component" value="Chromosome 2_2"/>
</dbReference>
<evidence type="ECO:0000313" key="2">
    <source>
        <dbReference type="Proteomes" id="UP001066276"/>
    </source>
</evidence>
<proteinExistence type="predicted"/>
<dbReference type="EMBL" id="JANPWB010000004">
    <property type="protein sequence ID" value="KAJ1194381.1"/>
    <property type="molecule type" value="Genomic_DNA"/>
</dbReference>
<sequence>MLQLKCQSPRMRNCPQIRRFLAQDVTRQTKRLRKGSARKCETRFQAPVAGHRERQISVGTLAHNEFLFRSAHECTQLFLGNVRVKRPTDVDTPVHFTALDFLLNALNSRIECLTRQDMSSEYA</sequence>
<keyword evidence="2" id="KW-1185">Reference proteome</keyword>